<organism evidence="1 2">
    <name type="scientific">Caerostris extrusa</name>
    <name type="common">Bark spider</name>
    <name type="synonym">Caerostris bankana</name>
    <dbReference type="NCBI Taxonomy" id="172846"/>
    <lineage>
        <taxon>Eukaryota</taxon>
        <taxon>Metazoa</taxon>
        <taxon>Ecdysozoa</taxon>
        <taxon>Arthropoda</taxon>
        <taxon>Chelicerata</taxon>
        <taxon>Arachnida</taxon>
        <taxon>Araneae</taxon>
        <taxon>Araneomorphae</taxon>
        <taxon>Entelegynae</taxon>
        <taxon>Araneoidea</taxon>
        <taxon>Araneidae</taxon>
        <taxon>Caerostris</taxon>
    </lineage>
</organism>
<name>A0AAV4QPZ5_CAEEX</name>
<evidence type="ECO:0000313" key="1">
    <source>
        <dbReference type="EMBL" id="GIY10904.1"/>
    </source>
</evidence>
<dbReference type="AlphaFoldDB" id="A0AAV4QPZ5"/>
<protein>
    <submittedName>
        <fullName evidence="1">Uncharacterized protein</fullName>
    </submittedName>
</protein>
<dbReference type="EMBL" id="BPLR01006577">
    <property type="protein sequence ID" value="GIY10904.1"/>
    <property type="molecule type" value="Genomic_DNA"/>
</dbReference>
<proteinExistence type="predicted"/>
<sequence length="123" mass="13646">MNLGDHIKMMITSTTSRDLSFLANVITTNAHMGKGEKTQKSPCIDPPGSSSNIDPIRWPAIYYYLTANGRKNFFLSFGTSPSKLSIRRPPLACNKKFHSRMEGLSEDNPLGLPKWLSNLLSSS</sequence>
<gene>
    <name evidence="1" type="ORF">CEXT_594551</name>
</gene>
<comment type="caution">
    <text evidence="1">The sequence shown here is derived from an EMBL/GenBank/DDBJ whole genome shotgun (WGS) entry which is preliminary data.</text>
</comment>
<accession>A0AAV4QPZ5</accession>
<evidence type="ECO:0000313" key="2">
    <source>
        <dbReference type="Proteomes" id="UP001054945"/>
    </source>
</evidence>
<dbReference type="Proteomes" id="UP001054945">
    <property type="component" value="Unassembled WGS sequence"/>
</dbReference>
<reference evidence="1 2" key="1">
    <citation type="submission" date="2021-06" db="EMBL/GenBank/DDBJ databases">
        <title>Caerostris extrusa draft genome.</title>
        <authorList>
            <person name="Kono N."/>
            <person name="Arakawa K."/>
        </authorList>
    </citation>
    <scope>NUCLEOTIDE SEQUENCE [LARGE SCALE GENOMIC DNA]</scope>
</reference>
<keyword evidence="2" id="KW-1185">Reference proteome</keyword>